<protein>
    <recommendedName>
        <fullName evidence="4">Alcohol acetyltransferase</fullName>
    </recommendedName>
</protein>
<dbReference type="OrthoDB" id="4876345at2"/>
<feature type="compositionally biased region" description="Basic and acidic residues" evidence="1">
    <location>
        <begin position="28"/>
        <end position="37"/>
    </location>
</feature>
<dbReference type="RefSeq" id="WP_129224716.1">
    <property type="nucleotide sequence ID" value="NZ_SDOZ01000002.1"/>
</dbReference>
<organism evidence="2 3">
    <name type="scientific">Candidatus Borkfalkia ceftriaxoniphila</name>
    <dbReference type="NCBI Taxonomy" id="2508949"/>
    <lineage>
        <taxon>Bacteria</taxon>
        <taxon>Bacillati</taxon>
        <taxon>Bacillota</taxon>
        <taxon>Clostridia</taxon>
        <taxon>Christensenellales</taxon>
        <taxon>Christensenellaceae</taxon>
        <taxon>Candidatus Borkfalkia</taxon>
    </lineage>
</organism>
<evidence type="ECO:0000256" key="1">
    <source>
        <dbReference type="SAM" id="MobiDB-lite"/>
    </source>
</evidence>
<evidence type="ECO:0000313" key="3">
    <source>
        <dbReference type="Proteomes" id="UP000291269"/>
    </source>
</evidence>
<proteinExistence type="predicted"/>
<feature type="compositionally biased region" description="Basic and acidic residues" evidence="1">
    <location>
        <begin position="1"/>
        <end position="15"/>
    </location>
</feature>
<evidence type="ECO:0000313" key="2">
    <source>
        <dbReference type="EMBL" id="RXZ61747.1"/>
    </source>
</evidence>
<dbReference type="Proteomes" id="UP000291269">
    <property type="component" value="Unassembled WGS sequence"/>
</dbReference>
<name>A0A4Q2KCM8_9FIRM</name>
<comment type="caution">
    <text evidence="2">The sequence shown here is derived from an EMBL/GenBank/DDBJ whole genome shotgun (WGS) entry which is preliminary data.</text>
</comment>
<dbReference type="AlphaFoldDB" id="A0A4Q2KCM8"/>
<keyword evidence="3" id="KW-1185">Reference proteome</keyword>
<dbReference type="SUPFAM" id="SSF52777">
    <property type="entry name" value="CoA-dependent acyltransferases"/>
    <property type="match status" value="1"/>
</dbReference>
<reference evidence="2 3" key="1">
    <citation type="journal article" date="2019" name="Gut">
        <title>Antibiotics-induced monodominance of a novel gut bacterial order.</title>
        <authorList>
            <person name="Hildebrand F."/>
            <person name="Moitinho-Silva L."/>
            <person name="Blasche S."/>
            <person name="Jahn M.T."/>
            <person name="Gossmann T.I."/>
            <person name="Heuerta-Cepas J."/>
            <person name="Hercog R."/>
            <person name="Luetge M."/>
            <person name="Bahram M."/>
            <person name="Pryszlak A."/>
            <person name="Alves R.J."/>
            <person name="Waszak S.M."/>
            <person name="Zhu A."/>
            <person name="Ye L."/>
            <person name="Costea P.I."/>
            <person name="Aalvink S."/>
            <person name="Belzer C."/>
            <person name="Forslund S.K."/>
            <person name="Sunagawa S."/>
            <person name="Hentschel U."/>
            <person name="Merten C."/>
            <person name="Patil K.R."/>
            <person name="Benes V."/>
            <person name="Bork P."/>
        </authorList>
    </citation>
    <scope>NUCLEOTIDE SEQUENCE [LARGE SCALE GENOMIC DNA]</scope>
    <source>
        <strain evidence="2 3">HDS1380</strain>
    </source>
</reference>
<dbReference type="EMBL" id="SDOZ01000002">
    <property type="protein sequence ID" value="RXZ61747.1"/>
    <property type="molecule type" value="Genomic_DNA"/>
</dbReference>
<feature type="region of interest" description="Disordered" evidence="1">
    <location>
        <begin position="1"/>
        <end position="37"/>
    </location>
</feature>
<evidence type="ECO:0008006" key="4">
    <source>
        <dbReference type="Google" id="ProtNLM"/>
    </source>
</evidence>
<sequence>MSDFRSRQLKKNEKQTRRRERRSGRPFGEGKKEDSMPERLRRIAAEQKAVSDWLPLDNAALIFPASENADMSSMFRVGALLNEPIDPVELQYAVNEVVPRFPGLCATLKGGFFRYYLEPSATPLVVQEESEFPMRPIPLDTRHHMVRVLYYGNAVAAEFFHVATDGNGGIVFLNTLIACYLRRKGVFVGEGANCLDTRDRPRPEELSDSYKKVYDGKTKKDKRETKAYHMHGKKLPATMLAVIQGVLNADELNAAAKSRNLTVGELLTAVLAYAVDAERAFYMRGKNHPIVVNIPVNLRKVFPSETLRNFVAIMPVRVECGSDFETIEKTVREQFAHMRSEQYLRGYVNYNVNVEKNKLFVALPLPLKNVGMKAVLKLYSDRVTTTTFSNLGRIAAPKEFEGHVLRYDFYLGPNRCQLTNLCAAAYNNNVVLSFSRYRQETGVEKYFFRKLSELGVSVTLESNCEL</sequence>
<gene>
    <name evidence="2" type="ORF">ESZ91_04990</name>
</gene>
<accession>A0A4Q2KCM8</accession>